<evidence type="ECO:0000256" key="3">
    <source>
        <dbReference type="ARBA" id="ARBA00022692"/>
    </source>
</evidence>
<feature type="transmembrane region" description="Helical" evidence="6">
    <location>
        <begin position="272"/>
        <end position="295"/>
    </location>
</feature>
<keyword evidence="9" id="KW-1185">Reference proteome</keyword>
<dbReference type="OrthoDB" id="9780358at2"/>
<sequence>MSRHPAARVLGALLLLALLGAALLRGVTFRAEMSDLLPPGSTPGAEFLLRELRSGAATTLLLAGIEGAPEPELARLSRAVADGLRASGRFAFVGNGVQDLDEAERDLLFRYRYLLSPATSPALFEAPALRDKMVALLDGLRSAASPLLARFGFADPAGAFFALLGAWMGESHVALREGVWFAEGAAAPRALIIARAKASGTDLDAQAATVGAFHEAYEAAKPAEGARLLVSGPGVFSTAAAAAVRADVQMISVLSGLLIAAFLWWRYRSLLMLAAVAVPLLAGTLAGTLAVALAFGAVNGAAFGFGMTMLGIIADYPVLLVTQRRPGERLEETARRLWPTLRLAAAAATLGLSAMLASGFPLLAQLGLFGAAGLLTGVAVTRWGLPWLLPGQAIGPRPLPLPLARALAGLRGARWPLLALPLAALALLATGGPRWNQDLNRLSPVPQAQRDLDAELRRQLGAPDVGTLIALGGEDAESVLRAAERVGAALGPLVAQGAIGGFDSPARTLPSAATQRARQGMLPDAEALRARVATAAAGLPFRANAFDRFVAGVAESRALPPLTPAGLAEAPALSARLALLLSERGGTWQGLVVPSGVRDMPALRKAVDGLGDPGILLVAVKAETEGVVAATTAQALRWAALGGLGVLVLLAAVLGRQRGGAMAGLRAALRTATPIGGALLVTLALLNLGGQLLTPFHLVALLLSAGVGMDYALFLGSAAPAIPGDAAAEAERTLGSVLNCTVTTLLTFGLLAFCGTPVLRGIGLTVALGVAAAFTLALALAPRLRTHP</sequence>
<accession>A0A845BAN3</accession>
<feature type="transmembrane region" description="Helical" evidence="6">
    <location>
        <begin position="343"/>
        <end position="363"/>
    </location>
</feature>
<keyword evidence="2" id="KW-1003">Cell membrane</keyword>
<feature type="domain" description="Membrane transport protein MMPL" evidence="7">
    <location>
        <begin position="204"/>
        <end position="386"/>
    </location>
</feature>
<dbReference type="AlphaFoldDB" id="A0A845BAN3"/>
<protein>
    <recommendedName>
        <fullName evidence="7">Membrane transport protein MMPL domain-containing protein</fullName>
    </recommendedName>
</protein>
<evidence type="ECO:0000256" key="5">
    <source>
        <dbReference type="ARBA" id="ARBA00023136"/>
    </source>
</evidence>
<name>A0A845BAN3_9PROT</name>
<keyword evidence="3 6" id="KW-0812">Transmembrane</keyword>
<evidence type="ECO:0000256" key="1">
    <source>
        <dbReference type="ARBA" id="ARBA00004651"/>
    </source>
</evidence>
<dbReference type="GO" id="GO:0005886">
    <property type="term" value="C:plasma membrane"/>
    <property type="evidence" value="ECO:0007669"/>
    <property type="project" value="UniProtKB-SubCell"/>
</dbReference>
<dbReference type="InterPro" id="IPR004869">
    <property type="entry name" value="MMPL_dom"/>
</dbReference>
<feature type="transmembrane region" description="Helical" evidence="6">
    <location>
        <begin position="667"/>
        <end position="686"/>
    </location>
</feature>
<dbReference type="SUPFAM" id="SSF82866">
    <property type="entry name" value="Multidrug efflux transporter AcrB transmembrane domain"/>
    <property type="match status" value="2"/>
</dbReference>
<evidence type="ECO:0000256" key="4">
    <source>
        <dbReference type="ARBA" id="ARBA00022989"/>
    </source>
</evidence>
<comment type="caution">
    <text evidence="8">The sequence shown here is derived from an EMBL/GenBank/DDBJ whole genome shotgun (WGS) entry which is preliminary data.</text>
</comment>
<dbReference type="RefSeq" id="WP_160937362.1">
    <property type="nucleotide sequence ID" value="NZ_SNVJ01000010.1"/>
</dbReference>
<dbReference type="InterPro" id="IPR050545">
    <property type="entry name" value="Mycobact_MmpL"/>
</dbReference>
<feature type="transmembrane region" description="Helical" evidence="6">
    <location>
        <begin position="248"/>
        <end position="265"/>
    </location>
</feature>
<dbReference type="Proteomes" id="UP000460715">
    <property type="component" value="Unassembled WGS sequence"/>
</dbReference>
<evidence type="ECO:0000256" key="6">
    <source>
        <dbReference type="SAM" id="Phobius"/>
    </source>
</evidence>
<feature type="transmembrane region" description="Helical" evidence="6">
    <location>
        <begin position="759"/>
        <end position="781"/>
    </location>
</feature>
<dbReference type="PANTHER" id="PTHR33406">
    <property type="entry name" value="MEMBRANE PROTEIN MJ1562-RELATED"/>
    <property type="match status" value="1"/>
</dbReference>
<evidence type="ECO:0000313" key="8">
    <source>
        <dbReference type="EMBL" id="MXP64231.1"/>
    </source>
</evidence>
<proteinExistence type="predicted"/>
<feature type="transmembrane region" description="Helical" evidence="6">
    <location>
        <begin position="734"/>
        <end position="753"/>
    </location>
</feature>
<dbReference type="Pfam" id="PF03176">
    <property type="entry name" value="MMPL"/>
    <property type="match status" value="1"/>
</dbReference>
<keyword evidence="4 6" id="KW-1133">Transmembrane helix</keyword>
<evidence type="ECO:0000259" key="7">
    <source>
        <dbReference type="Pfam" id="PF03176"/>
    </source>
</evidence>
<feature type="transmembrane region" description="Helical" evidence="6">
    <location>
        <begin position="301"/>
        <end position="322"/>
    </location>
</feature>
<feature type="transmembrane region" description="Helical" evidence="6">
    <location>
        <begin position="698"/>
        <end position="722"/>
    </location>
</feature>
<organism evidence="8 9">
    <name type="scientific">Teichococcus coralli</name>
    <dbReference type="NCBI Taxonomy" id="2545983"/>
    <lineage>
        <taxon>Bacteria</taxon>
        <taxon>Pseudomonadati</taxon>
        <taxon>Pseudomonadota</taxon>
        <taxon>Alphaproteobacteria</taxon>
        <taxon>Acetobacterales</taxon>
        <taxon>Roseomonadaceae</taxon>
        <taxon>Roseomonas</taxon>
    </lineage>
</organism>
<evidence type="ECO:0000313" key="9">
    <source>
        <dbReference type="Proteomes" id="UP000460715"/>
    </source>
</evidence>
<comment type="subcellular location">
    <subcellularLocation>
        <location evidence="1">Cell membrane</location>
        <topology evidence="1">Multi-pass membrane protein</topology>
    </subcellularLocation>
</comment>
<reference evidence="8 9" key="1">
    <citation type="submission" date="2019-03" db="EMBL/GenBank/DDBJ databases">
        <title>Roseomonas sp. a novel Roseomonas species isolated from Sea whip Gorgonian.</title>
        <authorList>
            <person name="Li F."/>
            <person name="Pan X."/>
            <person name="Huang S."/>
            <person name="Li Z."/>
            <person name="Meng B."/>
        </authorList>
    </citation>
    <scope>NUCLEOTIDE SEQUENCE [LARGE SCALE GENOMIC DNA]</scope>
    <source>
        <strain evidence="8 9">M0104</strain>
    </source>
</reference>
<dbReference type="EMBL" id="SNVJ01000010">
    <property type="protein sequence ID" value="MXP64231.1"/>
    <property type="molecule type" value="Genomic_DNA"/>
</dbReference>
<gene>
    <name evidence="8" type="ORF">E0493_12840</name>
</gene>
<dbReference type="Gene3D" id="1.20.1640.10">
    <property type="entry name" value="Multidrug efflux transporter AcrB transmembrane domain"/>
    <property type="match status" value="2"/>
</dbReference>
<evidence type="ECO:0000256" key="2">
    <source>
        <dbReference type="ARBA" id="ARBA00022475"/>
    </source>
</evidence>
<feature type="transmembrane region" description="Helical" evidence="6">
    <location>
        <begin position="635"/>
        <end position="655"/>
    </location>
</feature>
<dbReference type="PANTHER" id="PTHR33406:SF13">
    <property type="entry name" value="MEMBRANE PROTEIN YDFJ"/>
    <property type="match status" value="1"/>
</dbReference>
<keyword evidence="5 6" id="KW-0472">Membrane</keyword>